<accession>A0A8X6IZ91</accession>
<proteinExistence type="predicted"/>
<name>A0A8X6IZ91_NEPPI</name>
<keyword evidence="2" id="KW-1185">Reference proteome</keyword>
<dbReference type="AlphaFoldDB" id="A0A8X6IZ91"/>
<reference evidence="1" key="1">
    <citation type="submission" date="2020-08" db="EMBL/GenBank/DDBJ databases">
        <title>Multicomponent nature underlies the extraordinary mechanical properties of spider dragline silk.</title>
        <authorList>
            <person name="Kono N."/>
            <person name="Nakamura H."/>
            <person name="Mori M."/>
            <person name="Yoshida Y."/>
            <person name="Ohtoshi R."/>
            <person name="Malay A.D."/>
            <person name="Moran D.A.P."/>
            <person name="Tomita M."/>
            <person name="Numata K."/>
            <person name="Arakawa K."/>
        </authorList>
    </citation>
    <scope>NUCLEOTIDE SEQUENCE</scope>
</reference>
<sequence length="105" mass="11432">MVHSISGKGPGPSSCSFIRVWLPVLGKPISSGLKDSFQGKSRTYSEHQITVVWKIGSCLPAICPYRPLSSCISRVCQCNLIFSQPAPGDRFVISAPRSHHHDAII</sequence>
<evidence type="ECO:0000313" key="1">
    <source>
        <dbReference type="EMBL" id="GFS65983.1"/>
    </source>
</evidence>
<dbReference type="EMBL" id="BMAW01094538">
    <property type="protein sequence ID" value="GFS65983.1"/>
    <property type="molecule type" value="Genomic_DNA"/>
</dbReference>
<organism evidence="1 2">
    <name type="scientific">Nephila pilipes</name>
    <name type="common">Giant wood spider</name>
    <name type="synonym">Nephila maculata</name>
    <dbReference type="NCBI Taxonomy" id="299642"/>
    <lineage>
        <taxon>Eukaryota</taxon>
        <taxon>Metazoa</taxon>
        <taxon>Ecdysozoa</taxon>
        <taxon>Arthropoda</taxon>
        <taxon>Chelicerata</taxon>
        <taxon>Arachnida</taxon>
        <taxon>Araneae</taxon>
        <taxon>Araneomorphae</taxon>
        <taxon>Entelegynae</taxon>
        <taxon>Araneoidea</taxon>
        <taxon>Nephilidae</taxon>
        <taxon>Nephila</taxon>
    </lineage>
</organism>
<comment type="caution">
    <text evidence="1">The sequence shown here is derived from an EMBL/GenBank/DDBJ whole genome shotgun (WGS) entry which is preliminary data.</text>
</comment>
<dbReference type="Proteomes" id="UP000887013">
    <property type="component" value="Unassembled WGS sequence"/>
</dbReference>
<gene>
    <name evidence="1" type="ORF">NPIL_625011</name>
</gene>
<evidence type="ECO:0000313" key="2">
    <source>
        <dbReference type="Proteomes" id="UP000887013"/>
    </source>
</evidence>
<protein>
    <submittedName>
        <fullName evidence="1">Uncharacterized protein</fullName>
    </submittedName>
</protein>